<dbReference type="PANTHER" id="PTHR43547:SF2">
    <property type="entry name" value="HYBRID SIGNAL TRANSDUCTION HISTIDINE KINASE C"/>
    <property type="match status" value="1"/>
</dbReference>
<gene>
    <name evidence="4" type="ORF">SAMN04488090_4966</name>
</gene>
<keyword evidence="5" id="KW-1185">Reference proteome</keyword>
<evidence type="ECO:0000256" key="1">
    <source>
        <dbReference type="ARBA" id="ARBA00022553"/>
    </source>
</evidence>
<dbReference type="AlphaFoldDB" id="A0A1G9YKB8"/>
<name>A0A1G9YKB8_9BACT</name>
<dbReference type="InterPro" id="IPR036890">
    <property type="entry name" value="HATPase_C_sf"/>
</dbReference>
<dbReference type="SUPFAM" id="SSF63829">
    <property type="entry name" value="Calcium-dependent phosphotriesterase"/>
    <property type="match status" value="1"/>
</dbReference>
<dbReference type="Gene3D" id="2.60.40.10">
    <property type="entry name" value="Immunoglobulins"/>
    <property type="match status" value="1"/>
</dbReference>
<dbReference type="InterPro" id="IPR005467">
    <property type="entry name" value="His_kinase_dom"/>
</dbReference>
<evidence type="ECO:0000313" key="4">
    <source>
        <dbReference type="EMBL" id="SDN09608.1"/>
    </source>
</evidence>
<keyword evidence="2" id="KW-0472">Membrane</keyword>
<dbReference type="InterPro" id="IPR013783">
    <property type="entry name" value="Ig-like_fold"/>
</dbReference>
<dbReference type="Gene3D" id="3.30.565.10">
    <property type="entry name" value="Histidine kinase-like ATPase, C-terminal domain"/>
    <property type="match status" value="1"/>
</dbReference>
<evidence type="ECO:0000259" key="3">
    <source>
        <dbReference type="PROSITE" id="PS50109"/>
    </source>
</evidence>
<dbReference type="Pfam" id="PF02518">
    <property type="entry name" value="HATPase_c"/>
    <property type="match status" value="1"/>
</dbReference>
<keyword evidence="2" id="KW-0812">Transmembrane</keyword>
<dbReference type="InterPro" id="IPR011110">
    <property type="entry name" value="Reg_prop"/>
</dbReference>
<dbReference type="CDD" id="cd00075">
    <property type="entry name" value="HATPase"/>
    <property type="match status" value="1"/>
</dbReference>
<dbReference type="PROSITE" id="PS50109">
    <property type="entry name" value="HIS_KIN"/>
    <property type="match status" value="1"/>
</dbReference>
<dbReference type="Pfam" id="PF07494">
    <property type="entry name" value="Reg_prop"/>
    <property type="match status" value="1"/>
</dbReference>
<dbReference type="STRING" id="563176.SAMN04488090_4966"/>
<feature type="transmembrane region" description="Helical" evidence="2">
    <location>
        <begin position="726"/>
        <end position="748"/>
    </location>
</feature>
<keyword evidence="4" id="KW-0808">Transferase</keyword>
<dbReference type="PANTHER" id="PTHR43547">
    <property type="entry name" value="TWO-COMPONENT HISTIDINE KINASE"/>
    <property type="match status" value="1"/>
</dbReference>
<evidence type="ECO:0000256" key="2">
    <source>
        <dbReference type="SAM" id="Phobius"/>
    </source>
</evidence>
<sequence>MPLTVRAQETAHYSVRHYTDENGLPQNSIKGLAVGSGGFLWVATEAGLARFDGQRIQAFSKDILKTRSDRLFGLSRMVQGGALVGITEHGEILRIHAGKVRYDSATVIDRPFIRLLRLPEKTLAAAIPASSGRYFVFLPGKVALIDKEKVLYQRGISGKSYFEPFPSEPNMRNRVIRQNRKVVCSDNFFSLGGELYYHLYGEGDQFLRFRSDGQEQKQLLGAIRQDPLFARQKEKIRLFQNRCHGQVFAVLGNNLYRVIAEKDGSLTTQILISGFDMEEHLISTMLYDEASRVVFLGSFSKGLFVLRQNSFQTFLDTVNKDFHNVFYAQVPLKNGGIMIPEGLIVKENRVETRLLEKLKVKGAFGRFNMVKARDGNVWIQDGRSIVRVDPASGSIRSMVTFRDAPANLYQGFDDGIWLGFRTGKVGYISAKGIYRDSVFSTGAQIGFQCQDIPGRHWFGTTRGLFVASLARRKLAFVGLEGAVIRSLYASAPGVLWITTYGDGIYLFHNGHLRRIQSDTDGFLNHAHCIAEDRNGDFWISTNKGLFRAHKADMLAYAEGRASSVFYVYYNRSDGFITNEFNGGCQPCMAKLADGRFSFPSINGLVWFRPESVPIPDLSSPFFIDHISIDGADQPVADSLRLPSDYQYVNFGLTTPLFHNGENLLFQYRIQKRDEPGEGRWIKADPDQSFRLYTFAPGDYVLTIQKVTGFQGKYLEKKIFIHIPTPWYLSAWFWLAALLMLVVLIRAYIHWRFLRLKRQNEALREKVDERTRHLSRALDDVRKADAALETQLQIQLRIISALNHDLLTPLRFLNKTLPVFVDRVNNAKPDSLTAQIGLRLRQSTGKVVDFADNLLKFTKATYLQNDGLLSDDVEVRTILRAKAIFFEEIAEESQTRIVVLDHGPVKVATREQMLEIVIHNLIDNALKHTYGSTLTLQAMYGPNRDVLITVADTGSGMPAEIVEWLNFRFSEQNENLAPRVPVNLGLGLIIVKEITDLLGVRLEVVSGSDGTIVTLWLT</sequence>
<keyword evidence="2" id="KW-1133">Transmembrane helix</keyword>
<reference evidence="4 5" key="1">
    <citation type="submission" date="2016-10" db="EMBL/GenBank/DDBJ databases">
        <authorList>
            <person name="de Groot N.N."/>
        </authorList>
    </citation>
    <scope>NUCLEOTIDE SEQUENCE [LARGE SCALE GENOMIC DNA]</scope>
    <source>
        <strain evidence="4 5">DSM 21668</strain>
    </source>
</reference>
<keyword evidence="4" id="KW-0418">Kinase</keyword>
<dbReference type="SMART" id="SM00387">
    <property type="entry name" value="HATPase_c"/>
    <property type="match status" value="1"/>
</dbReference>
<accession>A0A1G9YKB8</accession>
<dbReference type="SUPFAM" id="SSF55874">
    <property type="entry name" value="ATPase domain of HSP90 chaperone/DNA topoisomerase II/histidine kinase"/>
    <property type="match status" value="1"/>
</dbReference>
<feature type="domain" description="Histidine kinase" evidence="3">
    <location>
        <begin position="800"/>
        <end position="1017"/>
    </location>
</feature>
<organism evidence="4 5">
    <name type="scientific">Siphonobacter aquaeclarae</name>
    <dbReference type="NCBI Taxonomy" id="563176"/>
    <lineage>
        <taxon>Bacteria</taxon>
        <taxon>Pseudomonadati</taxon>
        <taxon>Bacteroidota</taxon>
        <taxon>Cytophagia</taxon>
        <taxon>Cytophagales</taxon>
        <taxon>Cytophagaceae</taxon>
        <taxon>Siphonobacter</taxon>
    </lineage>
</organism>
<dbReference type="Proteomes" id="UP000198901">
    <property type="component" value="Unassembled WGS sequence"/>
</dbReference>
<proteinExistence type="predicted"/>
<dbReference type="EMBL" id="FNGS01000014">
    <property type="protein sequence ID" value="SDN09608.1"/>
    <property type="molecule type" value="Genomic_DNA"/>
</dbReference>
<dbReference type="GO" id="GO:0000155">
    <property type="term" value="F:phosphorelay sensor kinase activity"/>
    <property type="evidence" value="ECO:0007669"/>
    <property type="project" value="TreeGrafter"/>
</dbReference>
<evidence type="ECO:0000313" key="5">
    <source>
        <dbReference type="Proteomes" id="UP000198901"/>
    </source>
</evidence>
<dbReference type="InterPro" id="IPR003594">
    <property type="entry name" value="HATPase_dom"/>
</dbReference>
<dbReference type="InterPro" id="IPR015943">
    <property type="entry name" value="WD40/YVTN_repeat-like_dom_sf"/>
</dbReference>
<protein>
    <submittedName>
        <fullName evidence="4">Signal transduction histidine kinase</fullName>
    </submittedName>
</protein>
<keyword evidence="1" id="KW-0597">Phosphoprotein</keyword>
<dbReference type="Gene3D" id="2.130.10.10">
    <property type="entry name" value="YVTN repeat-like/Quinoprotein amine dehydrogenase"/>
    <property type="match status" value="2"/>
</dbReference>